<dbReference type="PANTHER" id="PTHR43037">
    <property type="entry name" value="UNNAMED PRODUCT-RELATED"/>
    <property type="match status" value="1"/>
</dbReference>
<dbReference type="SUPFAM" id="SSF53474">
    <property type="entry name" value="alpha/beta-Hydrolases"/>
    <property type="match status" value="1"/>
</dbReference>
<keyword evidence="1 3" id="KW-0732">Signal</keyword>
<evidence type="ECO:0000256" key="3">
    <source>
        <dbReference type="SAM" id="SignalP"/>
    </source>
</evidence>
<proteinExistence type="predicted"/>
<dbReference type="InterPro" id="IPR029058">
    <property type="entry name" value="AB_hydrolase_fold"/>
</dbReference>
<sequence length="457" mass="49930">MPIPRRYIAFIGLCLAFVAHTAPGETRTAALEPGWHDDVSLQVGDRTRYFRYFVPSSLLDSEPPVVLFFHGGTQSMRSTMPPNSSGSAAWPFVAEEKGFLLLVPNGVGEDGDAFGDDQRWNDCRSDGPQTTDADDVAFVEALLDWSSDTLGHDPEAVFATGASNGGMMTYRLAQERPDLITAGAGFIANLAANSACEAQDEPVPMMVVNGTEDPWMPYDGGQVVGGGGEVVSTDETVAYWLQVNGLEPSPEIESLPELEPDEPTRVQLERYSDDQSVDRVRFYRMIDAGHAMPTLSRPISAQAESLVGPQNRDIEGAREAWAFFRQFYLTDADLGHALSGNWFDPSRNGEGFNLVAGEEGAVLFYYGADPDGERLWLISDLLTDPLTLGEEYEVTVYRTSGGRFGQPLPPSESRVNWGEATLRFEDCTHGEIGLQGEQGEELDSEVTRLLAVSNHPC</sequence>
<dbReference type="Proteomes" id="UP000315400">
    <property type="component" value="Unassembled WGS sequence"/>
</dbReference>
<accession>A0A540VQW4</accession>
<reference evidence="4 5" key="1">
    <citation type="submission" date="2019-06" db="EMBL/GenBank/DDBJ databases">
        <title>Metagenome assembled Genome of Spiribacter salinus SL48-SHIP from the microbial mat of Salt Lake 48 (Novosibirsk region, Russia).</title>
        <authorList>
            <person name="Shipova A."/>
            <person name="Rozanov A.S."/>
            <person name="Bryanskaya A.V."/>
            <person name="Peltek S.E."/>
        </authorList>
    </citation>
    <scope>NUCLEOTIDE SEQUENCE [LARGE SCALE GENOMIC DNA]</scope>
    <source>
        <strain evidence="4">SL48-SHIP-2</strain>
    </source>
</reference>
<evidence type="ECO:0000313" key="5">
    <source>
        <dbReference type="Proteomes" id="UP000315400"/>
    </source>
</evidence>
<comment type="caution">
    <text evidence="4">The sequence shown here is derived from an EMBL/GenBank/DDBJ whole genome shotgun (WGS) entry which is preliminary data.</text>
</comment>
<dbReference type="PANTHER" id="PTHR43037:SF5">
    <property type="entry name" value="FERULOYL ESTERASE"/>
    <property type="match status" value="1"/>
</dbReference>
<dbReference type="AlphaFoldDB" id="A0A540VQW4"/>
<name>A0A540VQW4_9GAMM</name>
<evidence type="ECO:0000256" key="2">
    <source>
        <dbReference type="ARBA" id="ARBA00022801"/>
    </source>
</evidence>
<feature type="chain" id="PRO_5021913445" evidence="3">
    <location>
        <begin position="22"/>
        <end position="457"/>
    </location>
</feature>
<dbReference type="GO" id="GO:0016787">
    <property type="term" value="F:hydrolase activity"/>
    <property type="evidence" value="ECO:0007669"/>
    <property type="project" value="UniProtKB-KW"/>
</dbReference>
<dbReference type="Gene3D" id="3.40.50.1820">
    <property type="entry name" value="alpha/beta hydrolase"/>
    <property type="match status" value="1"/>
</dbReference>
<protein>
    <submittedName>
        <fullName evidence="4">Prolyl oligopeptidase family serine peptidase</fullName>
    </submittedName>
</protein>
<organism evidence="4 5">
    <name type="scientific">Spiribacter salinus</name>
    <dbReference type="NCBI Taxonomy" id="1335746"/>
    <lineage>
        <taxon>Bacteria</taxon>
        <taxon>Pseudomonadati</taxon>
        <taxon>Pseudomonadota</taxon>
        <taxon>Gammaproteobacteria</taxon>
        <taxon>Chromatiales</taxon>
        <taxon>Ectothiorhodospiraceae</taxon>
        <taxon>Spiribacter</taxon>
    </lineage>
</organism>
<evidence type="ECO:0000256" key="1">
    <source>
        <dbReference type="ARBA" id="ARBA00022729"/>
    </source>
</evidence>
<dbReference type="InterPro" id="IPR050955">
    <property type="entry name" value="Plant_Biomass_Hydrol_Est"/>
</dbReference>
<feature type="signal peptide" evidence="3">
    <location>
        <begin position="1"/>
        <end position="21"/>
    </location>
</feature>
<keyword evidence="2" id="KW-0378">Hydrolase</keyword>
<evidence type="ECO:0000313" key="4">
    <source>
        <dbReference type="EMBL" id="TQE98543.1"/>
    </source>
</evidence>
<dbReference type="EMBL" id="VIFK01000177">
    <property type="protein sequence ID" value="TQE98543.1"/>
    <property type="molecule type" value="Genomic_DNA"/>
</dbReference>
<gene>
    <name evidence="4" type="ORF">FKY71_13280</name>
</gene>